<dbReference type="PANTHER" id="PTHR43665">
    <property type="entry name" value="ISOPENTENYL-DIPHOSPHATE DELTA-ISOMERASE"/>
    <property type="match status" value="1"/>
</dbReference>
<dbReference type="InterPro" id="IPR011179">
    <property type="entry name" value="IPdP_isomerase"/>
</dbReference>
<evidence type="ECO:0000256" key="10">
    <source>
        <dbReference type="ARBA" id="ARBA00025810"/>
    </source>
</evidence>
<evidence type="ECO:0000313" key="14">
    <source>
        <dbReference type="Proteomes" id="UP001152321"/>
    </source>
</evidence>
<dbReference type="NCBIfam" id="TIGR02151">
    <property type="entry name" value="IPP_isom_2"/>
    <property type="match status" value="1"/>
</dbReference>
<feature type="binding site" evidence="11">
    <location>
        <begin position="297"/>
        <end position="299"/>
    </location>
    <ligand>
        <name>FMN</name>
        <dbReference type="ChEBI" id="CHEBI:58210"/>
    </ligand>
</feature>
<comment type="similarity">
    <text evidence="11">Belongs to the IPP isomerase type 2 family.</text>
</comment>
<evidence type="ECO:0000256" key="5">
    <source>
        <dbReference type="ARBA" id="ARBA00022723"/>
    </source>
</evidence>
<sequence>MKESESSSQFETRKRDHIKIALDSRSQTEGQNGLDSIELIHEALPELDYKEVDISTSFFFSGNASQKTHSKTDAISLKLSSPIFISSMTAGHEHGRQINEALARLSDRRQILMGVGSQRRELNDSNAAEEWAQVRKQAPRARLLGNIGITQLIKTPIDKIQKLIEATEAVALFVHLNPLQEVLQPEGTPSFKDGLQAIENLVKIAGIPVIVKEVGCGFSAETLKRLHNTGIFAVDVSGKGGTHWGRVEGYRSQPEQMLYKVAQTFQNWGISTVQSMLNAKEAAKGNPRSYEVWASGGVRNGLEVGKLVALGAQKVGIAKPFLEAALLGQNSDQLLQPDKAEQNIRPEQADQNLEDLLNRLETELKITMFCTGCRTLQDLQTKPVIQA</sequence>
<evidence type="ECO:0000256" key="9">
    <source>
        <dbReference type="ARBA" id="ARBA00023235"/>
    </source>
</evidence>
<dbReference type="Gene3D" id="3.20.20.70">
    <property type="entry name" value="Aldolase class I"/>
    <property type="match status" value="1"/>
</dbReference>
<evidence type="ECO:0000256" key="11">
    <source>
        <dbReference type="HAMAP-Rule" id="MF_00354"/>
    </source>
</evidence>
<comment type="caution">
    <text evidence="13">The sequence shown here is derived from an EMBL/GenBank/DDBJ whole genome shotgun (WGS) entry which is preliminary data.</text>
</comment>
<dbReference type="HAMAP" id="MF_00354">
    <property type="entry name" value="Idi_2"/>
    <property type="match status" value="1"/>
</dbReference>
<keyword evidence="2 11" id="KW-0963">Cytoplasm</keyword>
<dbReference type="Pfam" id="PF01070">
    <property type="entry name" value="FMN_dh"/>
    <property type="match status" value="1"/>
</dbReference>
<dbReference type="InterPro" id="IPR013785">
    <property type="entry name" value="Aldolase_TIM"/>
</dbReference>
<keyword evidence="14" id="KW-1185">Reference proteome</keyword>
<evidence type="ECO:0000256" key="1">
    <source>
        <dbReference type="ARBA" id="ARBA00001917"/>
    </source>
</evidence>
<feature type="binding site" evidence="11">
    <location>
        <begin position="318"/>
        <end position="319"/>
    </location>
    <ligand>
        <name>FMN</name>
        <dbReference type="ChEBI" id="CHEBI:58210"/>
    </ligand>
</feature>
<dbReference type="PIRSF" id="PIRSF003314">
    <property type="entry name" value="IPP_isomerase"/>
    <property type="match status" value="1"/>
</dbReference>
<dbReference type="EMBL" id="JANRMI010000004">
    <property type="protein sequence ID" value="MDG0817407.1"/>
    <property type="molecule type" value="Genomic_DNA"/>
</dbReference>
<comment type="cofactor">
    <cofactor evidence="1 11">
        <name>FMN</name>
        <dbReference type="ChEBI" id="CHEBI:58210"/>
    </cofactor>
</comment>
<evidence type="ECO:0000256" key="7">
    <source>
        <dbReference type="ARBA" id="ARBA00022857"/>
    </source>
</evidence>
<comment type="catalytic activity">
    <reaction evidence="11">
        <text>isopentenyl diphosphate = dimethylallyl diphosphate</text>
        <dbReference type="Rhea" id="RHEA:23284"/>
        <dbReference type="ChEBI" id="CHEBI:57623"/>
        <dbReference type="ChEBI" id="CHEBI:128769"/>
        <dbReference type="EC" id="5.3.3.2"/>
    </reaction>
</comment>
<evidence type="ECO:0000256" key="3">
    <source>
        <dbReference type="ARBA" id="ARBA00022630"/>
    </source>
</evidence>
<keyword evidence="4 11" id="KW-0288">FMN</keyword>
<organism evidence="13 14">
    <name type="scientific">Bdellovibrio svalbardensis</name>
    <dbReference type="NCBI Taxonomy" id="2972972"/>
    <lineage>
        <taxon>Bacteria</taxon>
        <taxon>Pseudomonadati</taxon>
        <taxon>Bdellovibrionota</taxon>
        <taxon>Bdellovibrionia</taxon>
        <taxon>Bdellovibrionales</taxon>
        <taxon>Pseudobdellovibrionaceae</taxon>
        <taxon>Bdellovibrio</taxon>
    </lineage>
</organism>
<keyword evidence="9 11" id="KW-0413">Isomerase</keyword>
<feature type="domain" description="FMN-dependent dehydrogenase" evidence="12">
    <location>
        <begin position="195"/>
        <end position="328"/>
    </location>
</feature>
<evidence type="ECO:0000256" key="2">
    <source>
        <dbReference type="ARBA" id="ARBA00022490"/>
    </source>
</evidence>
<feature type="binding site" evidence="11">
    <location>
        <position position="86"/>
    </location>
    <ligand>
        <name>FMN</name>
        <dbReference type="ChEBI" id="CHEBI:58210"/>
    </ligand>
</feature>
<feature type="binding site" evidence="11">
    <location>
        <position position="181"/>
    </location>
    <ligand>
        <name>Mg(2+)</name>
        <dbReference type="ChEBI" id="CHEBI:18420"/>
    </ligand>
</feature>
<evidence type="ECO:0000313" key="13">
    <source>
        <dbReference type="EMBL" id="MDG0817407.1"/>
    </source>
</evidence>
<feature type="binding site" evidence="11">
    <location>
        <begin position="13"/>
        <end position="14"/>
    </location>
    <ligand>
        <name>substrate</name>
    </ligand>
</feature>
<feature type="binding site" evidence="11">
    <location>
        <begin position="117"/>
        <end position="119"/>
    </location>
    <ligand>
        <name>substrate</name>
    </ligand>
</feature>
<dbReference type="InterPro" id="IPR000262">
    <property type="entry name" value="FMN-dep_DH"/>
</dbReference>
<proteinExistence type="inferred from homology"/>
<feature type="binding site" evidence="11">
    <location>
        <position position="180"/>
    </location>
    <ligand>
        <name>substrate</name>
    </ligand>
</feature>
<dbReference type="GO" id="GO:0004452">
    <property type="term" value="F:isopentenyl-diphosphate delta-isomerase activity"/>
    <property type="evidence" value="ECO:0007669"/>
    <property type="project" value="UniProtKB-EC"/>
</dbReference>
<evidence type="ECO:0000256" key="8">
    <source>
        <dbReference type="ARBA" id="ARBA00023229"/>
    </source>
</evidence>
<gene>
    <name evidence="11 13" type="primary">fni</name>
    <name evidence="13" type="ORF">NWE73_13580</name>
</gene>
<dbReference type="EC" id="5.3.3.2" evidence="11"/>
<dbReference type="PANTHER" id="PTHR43665:SF1">
    <property type="entry name" value="ISOPENTENYL-DIPHOSPHATE DELTA-ISOMERASE"/>
    <property type="match status" value="1"/>
</dbReference>
<evidence type="ECO:0000256" key="4">
    <source>
        <dbReference type="ARBA" id="ARBA00022643"/>
    </source>
</evidence>
<comment type="subcellular location">
    <subcellularLocation>
        <location evidence="11">Cytoplasm</location>
    </subcellularLocation>
</comment>
<feature type="binding site" evidence="11">
    <location>
        <position position="146"/>
    </location>
    <ligand>
        <name>FMN</name>
        <dbReference type="ChEBI" id="CHEBI:58210"/>
    </ligand>
</feature>
<name>A0ABT6DKM0_9BACT</name>
<comment type="function">
    <text evidence="11">Involved in the biosynthesis of isoprenoids. Catalyzes the 1,3-allylic rearrangement of the homoallylic substrate isopentenyl (IPP) to its allylic isomer, dimethylallyl diphosphate (DMAPP).</text>
</comment>
<reference evidence="13" key="1">
    <citation type="submission" date="2022-08" db="EMBL/GenBank/DDBJ databases">
        <title>Novel Bdellovibrio Species Isolated from Svalbard: Designation Bdellovibrio svalbardensis.</title>
        <authorList>
            <person name="Mitchell R.J."/>
            <person name="Choi S.Y."/>
        </authorList>
    </citation>
    <scope>NUCLEOTIDE SEQUENCE</scope>
    <source>
        <strain evidence="13">PAP01</strain>
    </source>
</reference>
<feature type="binding site" evidence="11">
    <location>
        <position position="237"/>
    </location>
    <ligand>
        <name>FMN</name>
        <dbReference type="ChEBI" id="CHEBI:58210"/>
    </ligand>
</feature>
<keyword evidence="6 11" id="KW-0460">Magnesium</keyword>
<accession>A0ABT6DKM0</accession>
<comment type="cofactor">
    <cofactor evidence="11">
        <name>Mg(2+)</name>
        <dbReference type="ChEBI" id="CHEBI:18420"/>
    </cofactor>
</comment>
<feature type="binding site" evidence="11">
    <location>
        <position position="212"/>
    </location>
    <ligand>
        <name>FMN</name>
        <dbReference type="ChEBI" id="CHEBI:58210"/>
    </ligand>
</feature>
<dbReference type="RefSeq" id="WP_277578881.1">
    <property type="nucleotide sequence ID" value="NZ_JANRMI010000004.1"/>
</dbReference>
<comment type="cofactor">
    <cofactor evidence="11">
        <name>NADPH</name>
        <dbReference type="ChEBI" id="CHEBI:57783"/>
    </cofactor>
</comment>
<keyword evidence="7 11" id="KW-0521">NADP</keyword>
<keyword evidence="3 11" id="KW-0285">Flavoprotein</keyword>
<dbReference type="Proteomes" id="UP001152321">
    <property type="component" value="Unassembled WGS sequence"/>
</dbReference>
<comment type="subunit">
    <text evidence="10 11">Homooctamer. Dimer of tetramers.</text>
</comment>
<keyword evidence="5 11" id="KW-0479">Metal-binding</keyword>
<evidence type="ECO:0000256" key="6">
    <source>
        <dbReference type="ARBA" id="ARBA00022842"/>
    </source>
</evidence>
<feature type="binding site" evidence="11">
    <location>
        <begin position="87"/>
        <end position="89"/>
    </location>
    <ligand>
        <name>FMN</name>
        <dbReference type="ChEBI" id="CHEBI:58210"/>
    </ligand>
</feature>
<evidence type="ECO:0000259" key="12">
    <source>
        <dbReference type="Pfam" id="PF01070"/>
    </source>
</evidence>
<dbReference type="CDD" id="cd02811">
    <property type="entry name" value="IDI-2_FMN"/>
    <property type="match status" value="1"/>
</dbReference>
<feature type="binding site" evidence="11">
    <location>
        <position position="117"/>
    </location>
    <ligand>
        <name>FMN</name>
        <dbReference type="ChEBI" id="CHEBI:58210"/>
    </ligand>
</feature>
<dbReference type="SUPFAM" id="SSF51395">
    <property type="entry name" value="FMN-linked oxidoreductases"/>
    <property type="match status" value="1"/>
</dbReference>
<keyword evidence="8 11" id="KW-0414">Isoprene biosynthesis</keyword>
<feature type="binding site" evidence="11">
    <location>
        <position position="242"/>
    </location>
    <ligand>
        <name>FMN</name>
        <dbReference type="ChEBI" id="CHEBI:58210"/>
    </ligand>
</feature>
<protein>
    <recommendedName>
        <fullName evidence="11">Isopentenyl-diphosphate delta-isomerase</fullName>
        <shortName evidence="11">IPP isomerase</shortName>
        <ecNumber evidence="11">5.3.3.2</ecNumber>
    </recommendedName>
    <alternativeName>
        <fullName evidence="11">Isopentenyl diphosphate:dimethylallyl diphosphate isomerase</fullName>
    </alternativeName>
    <alternativeName>
        <fullName evidence="11">Isopentenyl pyrophosphate isomerase</fullName>
    </alternativeName>
    <alternativeName>
        <fullName evidence="11">Type 2 isopentenyl diphosphate isomerase</fullName>
        <shortName evidence="11">IDI-2</shortName>
    </alternativeName>
</protein>